<feature type="region of interest" description="Disordered" evidence="1">
    <location>
        <begin position="45"/>
        <end position="70"/>
    </location>
</feature>
<organism evidence="3 4">
    <name type="scientific">Aspergillus ellipticus CBS 707.79</name>
    <dbReference type="NCBI Taxonomy" id="1448320"/>
    <lineage>
        <taxon>Eukaryota</taxon>
        <taxon>Fungi</taxon>
        <taxon>Dikarya</taxon>
        <taxon>Ascomycota</taxon>
        <taxon>Pezizomycotina</taxon>
        <taxon>Eurotiomycetes</taxon>
        <taxon>Eurotiomycetidae</taxon>
        <taxon>Eurotiales</taxon>
        <taxon>Aspergillaceae</taxon>
        <taxon>Aspergillus</taxon>
        <taxon>Aspergillus subgen. Circumdati</taxon>
    </lineage>
</organism>
<feature type="signal peptide" evidence="2">
    <location>
        <begin position="1"/>
        <end position="19"/>
    </location>
</feature>
<feature type="compositionally biased region" description="Polar residues" evidence="1">
    <location>
        <begin position="61"/>
        <end position="70"/>
    </location>
</feature>
<accession>A0A319EYB2</accession>
<gene>
    <name evidence="3" type="ORF">BO71DRAFT_396750</name>
</gene>
<evidence type="ECO:0000256" key="2">
    <source>
        <dbReference type="SAM" id="SignalP"/>
    </source>
</evidence>
<protein>
    <submittedName>
        <fullName evidence="3">Uncharacterized protein</fullName>
    </submittedName>
</protein>
<evidence type="ECO:0000313" key="3">
    <source>
        <dbReference type="EMBL" id="PYH96802.1"/>
    </source>
</evidence>
<dbReference type="EMBL" id="KZ825833">
    <property type="protein sequence ID" value="PYH96802.1"/>
    <property type="molecule type" value="Genomic_DNA"/>
</dbReference>
<evidence type="ECO:0000256" key="1">
    <source>
        <dbReference type="SAM" id="MobiDB-lite"/>
    </source>
</evidence>
<proteinExistence type="predicted"/>
<feature type="chain" id="PRO_5016448691" evidence="2">
    <location>
        <begin position="20"/>
        <end position="70"/>
    </location>
</feature>
<keyword evidence="4" id="KW-1185">Reference proteome</keyword>
<sequence>MGAHLSLSVLAVRMWLSSLKLGPKLSLGTQVGSASDPRGLPELWNRRPSWAASPPKRGGFQLSTNLQPAN</sequence>
<reference evidence="3 4" key="1">
    <citation type="submission" date="2018-02" db="EMBL/GenBank/DDBJ databases">
        <title>The genomes of Aspergillus section Nigri reveals drivers in fungal speciation.</title>
        <authorList>
            <consortium name="DOE Joint Genome Institute"/>
            <person name="Vesth T.C."/>
            <person name="Nybo J."/>
            <person name="Theobald S."/>
            <person name="Brandl J."/>
            <person name="Frisvad J.C."/>
            <person name="Nielsen K.F."/>
            <person name="Lyhne E.K."/>
            <person name="Kogle M.E."/>
            <person name="Kuo A."/>
            <person name="Riley R."/>
            <person name="Clum A."/>
            <person name="Nolan M."/>
            <person name="Lipzen A."/>
            <person name="Salamov A."/>
            <person name="Henrissat B."/>
            <person name="Wiebenga A."/>
            <person name="De vries R.P."/>
            <person name="Grigoriev I.V."/>
            <person name="Mortensen U.H."/>
            <person name="Andersen M.R."/>
            <person name="Baker S.E."/>
        </authorList>
    </citation>
    <scope>NUCLEOTIDE SEQUENCE [LARGE SCALE GENOMIC DNA]</scope>
    <source>
        <strain evidence="3 4">CBS 707.79</strain>
    </source>
</reference>
<name>A0A319EYB2_9EURO</name>
<dbReference type="AlphaFoldDB" id="A0A319EYB2"/>
<dbReference type="Proteomes" id="UP000247810">
    <property type="component" value="Unassembled WGS sequence"/>
</dbReference>
<keyword evidence="2" id="KW-0732">Signal</keyword>
<dbReference type="VEuPathDB" id="FungiDB:BO71DRAFT_396750"/>
<evidence type="ECO:0000313" key="4">
    <source>
        <dbReference type="Proteomes" id="UP000247810"/>
    </source>
</evidence>